<organism evidence="3 4">
    <name type="scientific">Symbiodinium microadriaticum</name>
    <name type="common">Dinoflagellate</name>
    <name type="synonym">Zooxanthella microadriatica</name>
    <dbReference type="NCBI Taxonomy" id="2951"/>
    <lineage>
        <taxon>Eukaryota</taxon>
        <taxon>Sar</taxon>
        <taxon>Alveolata</taxon>
        <taxon>Dinophyceae</taxon>
        <taxon>Suessiales</taxon>
        <taxon>Symbiodiniaceae</taxon>
        <taxon>Symbiodinium</taxon>
    </lineage>
</organism>
<evidence type="ECO:0000256" key="1">
    <source>
        <dbReference type="SAM" id="Coils"/>
    </source>
</evidence>
<feature type="coiled-coil region" evidence="1">
    <location>
        <begin position="107"/>
        <end position="141"/>
    </location>
</feature>
<evidence type="ECO:0000313" key="4">
    <source>
        <dbReference type="Proteomes" id="UP000186817"/>
    </source>
</evidence>
<feature type="compositionally biased region" description="Basic and acidic residues" evidence="2">
    <location>
        <begin position="529"/>
        <end position="544"/>
    </location>
</feature>
<sequence length="544" mass="61031">MPTMIMPDIPSAMYPLWEVISEECSASCITLLEPHLGVFVRTADIAGQQGMEKLRAFLRCLGGLHNRAEHAERAARHWQSLWEESFRKILDVRRTADSSTLGYEVQVSDLLTALSSTNRERERLAKELESMQRTFQSATDTQLWHRYGQELQLRQLWGATSEQFSHCAMLQRQLAAEAAVTKQLRKELLEAQQNHSVAEAKHGDADARAKEAERYAQGAKDFVHKQVDDALKSQWNQFQEEMELERKGWRKDAAAAIPLPLAREVLAAYSELWRCTSGQVPGRHRAQAERALRRLRDLDAYAVLLPPQDEMLQEPLRRAVGEADARSMAEALVEELQQCHTPAQKSKNDLSGWGMTTQSSHPRSHVSLRARTMIMASENRLVPPESVDLHGCISTKSLTSSSSIALRTITLMSDTNIVPLLAIYNLTKAASRFSTTEKFKRWEELVARFTPSPELASAVPAAAIVSSGHELQSHKPAQVSNATASAMATAAAICRTWASVRAHGRRMLEDIYDPAWRHRAMDPPPQLPKEAHVRDKHADLHQSA</sequence>
<dbReference type="AlphaFoldDB" id="A0A1Q9D325"/>
<proteinExistence type="predicted"/>
<feature type="region of interest" description="Disordered" evidence="2">
    <location>
        <begin position="519"/>
        <end position="544"/>
    </location>
</feature>
<evidence type="ECO:0000313" key="3">
    <source>
        <dbReference type="EMBL" id="OLP89581.1"/>
    </source>
</evidence>
<dbReference type="EMBL" id="LSRX01000753">
    <property type="protein sequence ID" value="OLP89581.1"/>
    <property type="molecule type" value="Genomic_DNA"/>
</dbReference>
<reference evidence="3 4" key="1">
    <citation type="submission" date="2016-02" db="EMBL/GenBank/DDBJ databases">
        <title>Genome analysis of coral dinoflagellate symbionts highlights evolutionary adaptations to a symbiotic lifestyle.</title>
        <authorList>
            <person name="Aranda M."/>
            <person name="Li Y."/>
            <person name="Liew Y.J."/>
            <person name="Baumgarten S."/>
            <person name="Simakov O."/>
            <person name="Wilson M."/>
            <person name="Piel J."/>
            <person name="Ashoor H."/>
            <person name="Bougouffa S."/>
            <person name="Bajic V.B."/>
            <person name="Ryu T."/>
            <person name="Ravasi T."/>
            <person name="Bayer T."/>
            <person name="Micklem G."/>
            <person name="Kim H."/>
            <person name="Bhak J."/>
            <person name="Lajeunesse T.C."/>
            <person name="Voolstra C.R."/>
        </authorList>
    </citation>
    <scope>NUCLEOTIDE SEQUENCE [LARGE SCALE GENOMIC DNA]</scope>
    <source>
        <strain evidence="3 4">CCMP2467</strain>
    </source>
</reference>
<gene>
    <name evidence="3" type="ORF">AK812_SmicGene28947</name>
</gene>
<comment type="caution">
    <text evidence="3">The sequence shown here is derived from an EMBL/GenBank/DDBJ whole genome shotgun (WGS) entry which is preliminary data.</text>
</comment>
<dbReference type="OrthoDB" id="439678at2759"/>
<protein>
    <submittedName>
        <fullName evidence="3">Uncharacterized protein</fullName>
    </submittedName>
</protein>
<keyword evidence="1" id="KW-0175">Coiled coil</keyword>
<keyword evidence="4" id="KW-1185">Reference proteome</keyword>
<dbReference type="Proteomes" id="UP000186817">
    <property type="component" value="Unassembled WGS sequence"/>
</dbReference>
<feature type="region of interest" description="Disordered" evidence="2">
    <location>
        <begin position="339"/>
        <end position="365"/>
    </location>
</feature>
<name>A0A1Q9D325_SYMMI</name>
<dbReference type="OMA" id="TMIMASE"/>
<evidence type="ECO:0000256" key="2">
    <source>
        <dbReference type="SAM" id="MobiDB-lite"/>
    </source>
</evidence>
<accession>A0A1Q9D325</accession>